<protein>
    <submittedName>
        <fullName evidence="2">Uncharacterized protein</fullName>
    </submittedName>
</protein>
<gene>
    <name evidence="2" type="ORF">niasHS_015589</name>
</gene>
<proteinExistence type="predicted"/>
<evidence type="ECO:0000256" key="1">
    <source>
        <dbReference type="SAM" id="MobiDB-lite"/>
    </source>
</evidence>
<keyword evidence="3" id="KW-1185">Reference proteome</keyword>
<feature type="region of interest" description="Disordered" evidence="1">
    <location>
        <begin position="375"/>
        <end position="425"/>
    </location>
</feature>
<evidence type="ECO:0000313" key="2">
    <source>
        <dbReference type="EMBL" id="KAL3070350.1"/>
    </source>
</evidence>
<name>A0ABD2HZQ9_HETSC</name>
<comment type="caution">
    <text evidence="2">The sequence shown here is derived from an EMBL/GenBank/DDBJ whole genome shotgun (WGS) entry which is preliminary data.</text>
</comment>
<dbReference type="Proteomes" id="UP001620645">
    <property type="component" value="Unassembled WGS sequence"/>
</dbReference>
<feature type="compositionally biased region" description="Basic and acidic residues" evidence="1">
    <location>
        <begin position="403"/>
        <end position="425"/>
    </location>
</feature>
<organism evidence="2 3">
    <name type="scientific">Heterodera schachtii</name>
    <name type="common">Sugarbeet cyst nematode worm</name>
    <name type="synonym">Tylenchus schachtii</name>
    <dbReference type="NCBI Taxonomy" id="97005"/>
    <lineage>
        <taxon>Eukaryota</taxon>
        <taxon>Metazoa</taxon>
        <taxon>Ecdysozoa</taxon>
        <taxon>Nematoda</taxon>
        <taxon>Chromadorea</taxon>
        <taxon>Rhabditida</taxon>
        <taxon>Tylenchina</taxon>
        <taxon>Tylenchomorpha</taxon>
        <taxon>Tylenchoidea</taxon>
        <taxon>Heteroderidae</taxon>
        <taxon>Heteroderinae</taxon>
        <taxon>Heterodera</taxon>
    </lineage>
</organism>
<feature type="compositionally biased region" description="Basic and acidic residues" evidence="1">
    <location>
        <begin position="379"/>
        <end position="390"/>
    </location>
</feature>
<dbReference type="AlphaFoldDB" id="A0ABD2HZQ9"/>
<reference evidence="2 3" key="1">
    <citation type="submission" date="2024-10" db="EMBL/GenBank/DDBJ databases">
        <authorList>
            <person name="Kim D."/>
        </authorList>
    </citation>
    <scope>NUCLEOTIDE SEQUENCE [LARGE SCALE GENOMIC DNA]</scope>
    <source>
        <strain evidence="2">Taebaek</strain>
    </source>
</reference>
<accession>A0ABD2HZQ9</accession>
<sequence length="425" mass="46932">MCFQWGAGEIQSRRRNKSGMVTGSSSFELGGDGYATVDDDSAVRTRTASRTASSAPASSTAAAATMATAATVDAAASTPVSMAVTAPWIWHPCSAHFGSTDGLAKRIVVSIKIPLHGCGISSKPKSWDCSCRPGANTNGLINGQFESNRLGIGTSPLARSMNSMPSLRKTSLHHGIIIRETSIQHLDEQDQYQQQEFQFQTFVNSRGWQGIRESLYFIKAGVEAIIEDEVTSRFKAEQLASWNMLTRTSISFYHFLSSMAASSGSSNGHSAARRPTFGLNAPRPRTARWCTTAQCTNLSHRHEIRLALRRAFWNSSEQSYFRYLLQMMTSWAMICHVWYLPLMTKEVLPEVSAVHLRLPPSSASSTPIRSTMMADNDEKEYNHSQQDHHNHSSPAFGSANANENKENDGDRDGTNNTEQRRQRSK</sequence>
<evidence type="ECO:0000313" key="3">
    <source>
        <dbReference type="Proteomes" id="UP001620645"/>
    </source>
</evidence>
<dbReference type="EMBL" id="JBICCN010000410">
    <property type="protein sequence ID" value="KAL3070350.1"/>
    <property type="molecule type" value="Genomic_DNA"/>
</dbReference>